<sequence>MKQLLLIMFLFCGLVSFNSNESNTIIETEELIHELWEVESVSFVNAEGVVCCTATATYNGVGQASFQCCGMAACDCAQMLACNYIISQGGSCPQHQQ</sequence>
<keyword evidence="1" id="KW-0732">Signal</keyword>
<gene>
    <name evidence="2" type="ORF">ULMS_10840</name>
</gene>
<dbReference type="Proteomes" id="UP000326994">
    <property type="component" value="Unassembled WGS sequence"/>
</dbReference>
<feature type="chain" id="PRO_5023924874" evidence="1">
    <location>
        <begin position="22"/>
        <end position="97"/>
    </location>
</feature>
<protein>
    <submittedName>
        <fullName evidence="2">Uncharacterized protein</fullName>
    </submittedName>
</protein>
<accession>A0A5J4FZG5</accession>
<organism evidence="2 3">
    <name type="scientific">Patiriisocius marinistellae</name>
    <dbReference type="NCBI Taxonomy" id="2494560"/>
    <lineage>
        <taxon>Bacteria</taxon>
        <taxon>Pseudomonadati</taxon>
        <taxon>Bacteroidota</taxon>
        <taxon>Flavobacteriia</taxon>
        <taxon>Flavobacteriales</taxon>
        <taxon>Flavobacteriaceae</taxon>
        <taxon>Patiriisocius</taxon>
    </lineage>
</organism>
<evidence type="ECO:0000313" key="2">
    <source>
        <dbReference type="EMBL" id="GEQ85576.1"/>
    </source>
</evidence>
<keyword evidence="3" id="KW-1185">Reference proteome</keyword>
<dbReference type="RefSeq" id="WP_151893485.1">
    <property type="nucleotide sequence ID" value="NZ_BKCF01000001.1"/>
</dbReference>
<comment type="caution">
    <text evidence="2">The sequence shown here is derived from an EMBL/GenBank/DDBJ whole genome shotgun (WGS) entry which is preliminary data.</text>
</comment>
<reference evidence="2 3" key="1">
    <citation type="submission" date="2019-08" db="EMBL/GenBank/DDBJ databases">
        <title>Ulvibacter marinistellae sp. nov., isolated from a starfish, Patiria pectinifera.</title>
        <authorList>
            <person name="Kawano K."/>
            <person name="Ushijima N."/>
            <person name="Kihara M."/>
            <person name="Itoh H."/>
        </authorList>
    </citation>
    <scope>NUCLEOTIDE SEQUENCE [LARGE SCALE GENOMIC DNA]</scope>
    <source>
        <strain evidence="2 3">KK4</strain>
    </source>
</reference>
<dbReference type="EMBL" id="BKCF01000001">
    <property type="protein sequence ID" value="GEQ85576.1"/>
    <property type="molecule type" value="Genomic_DNA"/>
</dbReference>
<evidence type="ECO:0000313" key="3">
    <source>
        <dbReference type="Proteomes" id="UP000326994"/>
    </source>
</evidence>
<feature type="signal peptide" evidence="1">
    <location>
        <begin position="1"/>
        <end position="21"/>
    </location>
</feature>
<evidence type="ECO:0000256" key="1">
    <source>
        <dbReference type="SAM" id="SignalP"/>
    </source>
</evidence>
<dbReference type="AlphaFoldDB" id="A0A5J4FZG5"/>
<proteinExistence type="predicted"/>
<name>A0A5J4FZG5_9FLAO</name>